<dbReference type="AlphaFoldDB" id="A0A1Q9EU66"/>
<name>A0A1Q9EU66_SYMMI</name>
<feature type="coiled-coil region" evidence="2">
    <location>
        <begin position="139"/>
        <end position="169"/>
    </location>
</feature>
<feature type="compositionally biased region" description="Acidic residues" evidence="3">
    <location>
        <begin position="1"/>
        <end position="14"/>
    </location>
</feature>
<dbReference type="EMBL" id="LSRX01000068">
    <property type="protein sequence ID" value="OLQ10964.1"/>
    <property type="molecule type" value="Genomic_DNA"/>
</dbReference>
<dbReference type="InterPro" id="IPR000571">
    <property type="entry name" value="Znf_CCCH"/>
</dbReference>
<feature type="domain" description="C3H1-type" evidence="4">
    <location>
        <begin position="694"/>
        <end position="721"/>
    </location>
</feature>
<evidence type="ECO:0000313" key="6">
    <source>
        <dbReference type="Proteomes" id="UP000186817"/>
    </source>
</evidence>
<comment type="caution">
    <text evidence="5">The sequence shown here is derived from an EMBL/GenBank/DDBJ whole genome shotgun (WGS) entry which is preliminary data.</text>
</comment>
<evidence type="ECO:0000256" key="1">
    <source>
        <dbReference type="PROSITE-ProRule" id="PRU00723"/>
    </source>
</evidence>
<keyword evidence="1" id="KW-0862">Zinc</keyword>
<dbReference type="PROSITE" id="PS50103">
    <property type="entry name" value="ZF_C3H1"/>
    <property type="match status" value="1"/>
</dbReference>
<evidence type="ECO:0000313" key="5">
    <source>
        <dbReference type="EMBL" id="OLQ10964.1"/>
    </source>
</evidence>
<reference evidence="5 6" key="1">
    <citation type="submission" date="2016-02" db="EMBL/GenBank/DDBJ databases">
        <title>Genome analysis of coral dinoflagellate symbionts highlights evolutionary adaptations to a symbiotic lifestyle.</title>
        <authorList>
            <person name="Aranda M."/>
            <person name="Li Y."/>
            <person name="Liew Y.J."/>
            <person name="Baumgarten S."/>
            <person name="Simakov O."/>
            <person name="Wilson M."/>
            <person name="Piel J."/>
            <person name="Ashoor H."/>
            <person name="Bougouffa S."/>
            <person name="Bajic V.B."/>
            <person name="Ryu T."/>
            <person name="Ravasi T."/>
            <person name="Bayer T."/>
            <person name="Micklem G."/>
            <person name="Kim H."/>
            <person name="Bhak J."/>
            <person name="Lajeunesse T.C."/>
            <person name="Voolstra C.R."/>
        </authorList>
    </citation>
    <scope>NUCLEOTIDE SEQUENCE [LARGE SCALE GENOMIC DNA]</scope>
    <source>
        <strain evidence="5 6">CCMP2467</strain>
    </source>
</reference>
<keyword evidence="1" id="KW-0479">Metal-binding</keyword>
<dbReference type="Proteomes" id="UP000186817">
    <property type="component" value="Unassembled WGS sequence"/>
</dbReference>
<sequence>MASDTEDESSEEDVRDLGSYSCEDLGRDLPEVLRASVSPSAQLPGPDVLGNFFEDLHDVDSFIATTCKGVELASKAHWRCVLWTLQLRAADQLQRIRKRRALIPAATKFLLSRAATKKQKLQLAVVSAKPTSFTTGWLLAKAEGELSRVEIERQELERWRQELASLVSEAKLPVVDHSCSARNPELALSLGLGSARASTIRKRVREWKKFRSFCLATTGEAGGVAAADELSELAILRVPRDKRDYVGRWHIVTASDEYVRTARHVVLSLQEEALRGVCLDERWDLLNSYENVVVAQSQSQTLQLRSCLRFCLGPHYVRPNSASAADAPEVGARAPMPAILQAQAEDLPPFYIAIVGKGRLRRLHRKGGCGTAARDLREMLPVFELQDAVYDSACKHCWRNGENPGEDAGDGAVSSESDGCDSSSCGSSIVVKTERAFRNDLLIARYTLFVVVHSSSSSFAESRVHMALLLSVWDACRRQLSVTDKNRAESKLGVQVEENNPVVEDLRDATSLEDAETEAYAAVIDPASSCLRIKPGRTMTVPPATPEELRLRHRRLGLAWHMIRSTHATRSWLPESIVDAFRRLSDFVLGDKAAGLKAEDGRVPKWGLILKYESELRKRAYQSVRDGAVSDLGAALKAACAAPDLFAFHFVTPFSLGGCAGSRGGAGHVEALAGWKGAGKGLGKKGDGKGKVMKTITSLCFRFQKKAGCPHKDCKFSHFCQRCLQPHSYSACPYVKRDAAMAPAAPALTADAELEARPLEVDGGSHVGADLLKLLHGVLDVRTIAIKLAAGKVVACPFSAEVIEAGRELVFSSLESAGSTLPVREVSEGQPFYLAAIEELLRMSGDPDYAAYDTAENSFAKGVRIGVGAELPRVPAVFEEKTRWRKYDDDAEHAQSERDNYLSARENAAEVQKQFLEEAALGAMVEVSLEEALAEYGDRLALASLGAIEKRDGTYRVVHDGTQGVGVNSSITVRDQLRSRTAGDLGESGDQPLTSIPK</sequence>
<organism evidence="5 6">
    <name type="scientific">Symbiodinium microadriaticum</name>
    <name type="common">Dinoflagellate</name>
    <name type="synonym">Zooxanthella microadriatica</name>
    <dbReference type="NCBI Taxonomy" id="2951"/>
    <lineage>
        <taxon>Eukaryota</taxon>
        <taxon>Sar</taxon>
        <taxon>Alveolata</taxon>
        <taxon>Dinophyceae</taxon>
        <taxon>Suessiales</taxon>
        <taxon>Symbiodiniaceae</taxon>
        <taxon>Symbiodinium</taxon>
    </lineage>
</organism>
<feature type="region of interest" description="Disordered" evidence="3">
    <location>
        <begin position="976"/>
        <end position="998"/>
    </location>
</feature>
<keyword evidence="2" id="KW-0175">Coiled coil</keyword>
<proteinExistence type="predicted"/>
<evidence type="ECO:0000259" key="4">
    <source>
        <dbReference type="PROSITE" id="PS50103"/>
    </source>
</evidence>
<feature type="region of interest" description="Disordered" evidence="3">
    <location>
        <begin position="1"/>
        <end position="20"/>
    </location>
</feature>
<keyword evidence="1" id="KW-0863">Zinc-finger</keyword>
<feature type="zinc finger region" description="C3H1-type" evidence="1">
    <location>
        <begin position="694"/>
        <end position="721"/>
    </location>
</feature>
<dbReference type="OrthoDB" id="447334at2759"/>
<protein>
    <recommendedName>
        <fullName evidence="4">C3H1-type domain-containing protein</fullName>
    </recommendedName>
</protein>
<keyword evidence="6" id="KW-1185">Reference proteome</keyword>
<gene>
    <name evidence="5" type="ORF">AK812_SmicGene5279</name>
</gene>
<evidence type="ECO:0000256" key="2">
    <source>
        <dbReference type="SAM" id="Coils"/>
    </source>
</evidence>
<dbReference type="GO" id="GO:0008270">
    <property type="term" value="F:zinc ion binding"/>
    <property type="evidence" value="ECO:0007669"/>
    <property type="project" value="UniProtKB-KW"/>
</dbReference>
<evidence type="ECO:0000256" key="3">
    <source>
        <dbReference type="SAM" id="MobiDB-lite"/>
    </source>
</evidence>
<accession>A0A1Q9EU66</accession>